<dbReference type="SUPFAM" id="SSF53098">
    <property type="entry name" value="Ribonuclease H-like"/>
    <property type="match status" value="1"/>
</dbReference>
<keyword evidence="3" id="KW-1185">Reference proteome</keyword>
<reference evidence="2 3" key="1">
    <citation type="journal article" date="2014" name="Nat. Commun.">
        <title>Multiple recent horizontal transfers of a large genomic region in cheese making fungi.</title>
        <authorList>
            <person name="Cheeseman K."/>
            <person name="Ropars J."/>
            <person name="Renault P."/>
            <person name="Dupont J."/>
            <person name="Gouzy J."/>
            <person name="Branca A."/>
            <person name="Abraham A.L."/>
            <person name="Ceppi M."/>
            <person name="Conseiller E."/>
            <person name="Debuchy R."/>
            <person name="Malagnac F."/>
            <person name="Goarin A."/>
            <person name="Silar P."/>
            <person name="Lacoste S."/>
            <person name="Sallet E."/>
            <person name="Bensimon A."/>
            <person name="Giraud T."/>
            <person name="Brygoo Y."/>
        </authorList>
    </citation>
    <scope>NUCLEOTIDE SEQUENCE [LARGE SCALE GENOMIC DNA]</scope>
    <source>
        <strain evidence="3">FM 013</strain>
    </source>
</reference>
<accession>A0A0G4PNY5</accession>
<feature type="compositionally biased region" description="Basic residues" evidence="1">
    <location>
        <begin position="1"/>
        <end position="10"/>
    </location>
</feature>
<proteinExistence type="predicted"/>
<dbReference type="GO" id="GO:0016740">
    <property type="term" value="F:transferase activity"/>
    <property type="evidence" value="ECO:0007669"/>
    <property type="project" value="UniProtKB-KW"/>
</dbReference>
<feature type="compositionally biased region" description="Polar residues" evidence="1">
    <location>
        <begin position="82"/>
        <end position="95"/>
    </location>
</feature>
<dbReference type="InterPro" id="IPR036397">
    <property type="entry name" value="RNaseH_sf"/>
</dbReference>
<organism evidence="2 3">
    <name type="scientific">Penicillium camemberti (strain FM 013)</name>
    <dbReference type="NCBI Taxonomy" id="1429867"/>
    <lineage>
        <taxon>Eukaryota</taxon>
        <taxon>Fungi</taxon>
        <taxon>Dikarya</taxon>
        <taxon>Ascomycota</taxon>
        <taxon>Pezizomycotina</taxon>
        <taxon>Eurotiomycetes</taxon>
        <taxon>Eurotiomycetidae</taxon>
        <taxon>Eurotiales</taxon>
        <taxon>Aspergillaceae</taxon>
        <taxon>Penicillium</taxon>
    </lineage>
</organism>
<protein>
    <submittedName>
        <fullName evidence="2">Polynucleotidyl transferase, ribonuclease H fold</fullName>
    </submittedName>
</protein>
<dbReference type="InterPro" id="IPR012337">
    <property type="entry name" value="RNaseH-like_sf"/>
</dbReference>
<dbReference type="STRING" id="1429867.A0A0G4PNY5"/>
<name>A0A0G4PNY5_PENC3</name>
<evidence type="ECO:0000313" key="3">
    <source>
        <dbReference type="Proteomes" id="UP000053732"/>
    </source>
</evidence>
<gene>
    <name evidence="2" type="ORF">PCAMFM013_S025g000153</name>
</gene>
<sequence>MRGSALKRGRARSESCPPALDTDNGHGSPVSTEGSPLAPLGPGLTTESPSSLEELEEGEIPSTPPTTNFAPPPPNTPPENPQDSTASRGANQSPGPSLGQPAGATNTPRPESPIQAPTDQVAAEGNATPSHKRKRSSSVESDVDSPPGVTNTPRPESPTAAPTDQVAAEGNANPSHKRKRSSSVESDVDSPPAKQNNATKPVKKFCYELGHEFAGFVCKDERADALDFAKNILEYPVPDTVSKRLVFFSDASHRSLCGAVGIVWPTSLTSSDWEGRGVHYPISTDDTSILELFAISCSLQLAIQDIDSERATVAATLPRTSSQPHAMSKEVFLFSDDEYALSRIGGDLAYATKGDIASQLAAISRQSKTLRGLGVHIELHLSPGHLNVPGNHAADAMAKKAMYGLYAQTKTSWPTAKSVTSITTQPAPLEFNRVPRVPRALRVRRRKVKVRLAPAILS</sequence>
<evidence type="ECO:0000313" key="2">
    <source>
        <dbReference type="EMBL" id="CRL28095.1"/>
    </source>
</evidence>
<dbReference type="AlphaFoldDB" id="A0A0G4PNY5"/>
<dbReference type="Gene3D" id="3.30.420.10">
    <property type="entry name" value="Ribonuclease H-like superfamily/Ribonuclease H"/>
    <property type="match status" value="1"/>
</dbReference>
<dbReference type="GO" id="GO:0003676">
    <property type="term" value="F:nucleic acid binding"/>
    <property type="evidence" value="ECO:0007669"/>
    <property type="project" value="InterPro"/>
</dbReference>
<feature type="compositionally biased region" description="Pro residues" evidence="1">
    <location>
        <begin position="70"/>
        <end position="80"/>
    </location>
</feature>
<evidence type="ECO:0000256" key="1">
    <source>
        <dbReference type="SAM" id="MobiDB-lite"/>
    </source>
</evidence>
<dbReference type="Proteomes" id="UP000053732">
    <property type="component" value="Unassembled WGS sequence"/>
</dbReference>
<feature type="compositionally biased region" description="Low complexity" evidence="1">
    <location>
        <begin position="138"/>
        <end position="147"/>
    </location>
</feature>
<feature type="region of interest" description="Disordered" evidence="1">
    <location>
        <begin position="1"/>
        <end position="198"/>
    </location>
</feature>
<keyword evidence="2" id="KW-0808">Transferase</keyword>
<feature type="compositionally biased region" description="Low complexity" evidence="1">
    <location>
        <begin position="183"/>
        <end position="192"/>
    </location>
</feature>
<dbReference type="EMBL" id="HG793158">
    <property type="protein sequence ID" value="CRL28095.1"/>
    <property type="molecule type" value="Genomic_DNA"/>
</dbReference>